<organism evidence="3 4">
    <name type="scientific">Candidatus Chromulinivorax destructor</name>
    <dbReference type="NCBI Taxonomy" id="2066483"/>
    <lineage>
        <taxon>Bacteria</taxon>
        <taxon>Candidatus Babelota</taxon>
        <taxon>Candidatus Babeliae</taxon>
        <taxon>Candidatus Babeliales</taxon>
        <taxon>Candidatus Chromulinivoraceae</taxon>
        <taxon>Candidatus Chromulinivorax</taxon>
    </lineage>
</organism>
<feature type="chain" id="PRO_5016890113" evidence="2">
    <location>
        <begin position="25"/>
        <end position="122"/>
    </location>
</feature>
<protein>
    <submittedName>
        <fullName evidence="3">Uncharacterized protein</fullName>
    </submittedName>
</protein>
<gene>
    <name evidence="3" type="ORF">C0J27_04675</name>
</gene>
<sequence length="122" mass="13608">MKNLNFNHLLMVLIVSTSSISASSGVEQTNSVENLNQDKAQFMAQMDLAMSKFNAMKREERAKYRSEKPYSIEMDNKKMQVGKINFNSKNSKKSVPNKNLPKSSALVESSTVLSVDETPNAS</sequence>
<dbReference type="Proteomes" id="UP000254834">
    <property type="component" value="Chromosome"/>
</dbReference>
<accession>A0A345ZCI1</accession>
<keyword evidence="4" id="KW-1185">Reference proteome</keyword>
<feature type="region of interest" description="Disordered" evidence="1">
    <location>
        <begin position="81"/>
        <end position="122"/>
    </location>
</feature>
<dbReference type="RefSeq" id="WP_115586013.1">
    <property type="nucleotide sequence ID" value="NZ_CP025544.1"/>
</dbReference>
<evidence type="ECO:0000256" key="2">
    <source>
        <dbReference type="SAM" id="SignalP"/>
    </source>
</evidence>
<evidence type="ECO:0000313" key="3">
    <source>
        <dbReference type="EMBL" id="AXK60998.1"/>
    </source>
</evidence>
<reference evidence="3 4" key="1">
    <citation type="submission" date="2017-12" db="EMBL/GenBank/DDBJ databases">
        <title>Chromulinavorax destructans is a abundant pathogen of dominant heterotrophic picoflagllates.</title>
        <authorList>
            <person name="Deeg C.M."/>
            <person name="Zimmer M."/>
            <person name="Suttle C.A."/>
        </authorList>
    </citation>
    <scope>NUCLEOTIDE SEQUENCE [LARGE SCALE GENOMIC DNA]</scope>
    <source>
        <strain evidence="3 4">SeV1</strain>
    </source>
</reference>
<dbReference type="AlphaFoldDB" id="A0A345ZCI1"/>
<name>A0A345ZCI1_9BACT</name>
<keyword evidence="2" id="KW-0732">Signal</keyword>
<feature type="signal peptide" evidence="2">
    <location>
        <begin position="1"/>
        <end position="24"/>
    </location>
</feature>
<dbReference type="KEGG" id="cdes:C0J27_04675"/>
<evidence type="ECO:0000313" key="4">
    <source>
        <dbReference type="Proteomes" id="UP000254834"/>
    </source>
</evidence>
<feature type="compositionally biased region" description="Low complexity" evidence="1">
    <location>
        <begin position="85"/>
        <end position="104"/>
    </location>
</feature>
<dbReference type="EMBL" id="CP025544">
    <property type="protein sequence ID" value="AXK60998.1"/>
    <property type="molecule type" value="Genomic_DNA"/>
</dbReference>
<proteinExistence type="predicted"/>
<evidence type="ECO:0000256" key="1">
    <source>
        <dbReference type="SAM" id="MobiDB-lite"/>
    </source>
</evidence>
<feature type="compositionally biased region" description="Polar residues" evidence="1">
    <location>
        <begin position="106"/>
        <end position="122"/>
    </location>
</feature>